<evidence type="ECO:0000313" key="1">
    <source>
        <dbReference type="EMBL" id="KAI7798914.1"/>
    </source>
</evidence>
<dbReference type="Proteomes" id="UP001059041">
    <property type="component" value="Linkage Group LG16"/>
</dbReference>
<evidence type="ECO:0000313" key="2">
    <source>
        <dbReference type="Proteomes" id="UP001059041"/>
    </source>
</evidence>
<sequence>MMNLTFKINDIKIEVSSELGVNSGLDVHLALQNDPTPSAAKREKVIFEISRVQTNPSMRKDVEEEIFYEASDQLHLVTPKSKCAGYYDAFDQLPVISKSEHPESKEGIFYDALDQLPVISKSEHPESEEEIFYDASDQLLPTNESEHLESEEEIFYDVSKEIIGTNRTEPSTN</sequence>
<dbReference type="AlphaFoldDB" id="A0A9W7TL79"/>
<organism evidence="1 2">
    <name type="scientific">Triplophysa rosa</name>
    <name type="common">Cave loach</name>
    <dbReference type="NCBI Taxonomy" id="992332"/>
    <lineage>
        <taxon>Eukaryota</taxon>
        <taxon>Metazoa</taxon>
        <taxon>Chordata</taxon>
        <taxon>Craniata</taxon>
        <taxon>Vertebrata</taxon>
        <taxon>Euteleostomi</taxon>
        <taxon>Actinopterygii</taxon>
        <taxon>Neopterygii</taxon>
        <taxon>Teleostei</taxon>
        <taxon>Ostariophysi</taxon>
        <taxon>Cypriniformes</taxon>
        <taxon>Nemacheilidae</taxon>
        <taxon>Triplophysa</taxon>
    </lineage>
</organism>
<protein>
    <submittedName>
        <fullName evidence="1">Uncharacterized protein</fullName>
    </submittedName>
</protein>
<gene>
    <name evidence="1" type="ORF">IRJ41_015971</name>
</gene>
<keyword evidence="2" id="KW-1185">Reference proteome</keyword>
<dbReference type="EMBL" id="JAFHDT010000016">
    <property type="protein sequence ID" value="KAI7798914.1"/>
    <property type="molecule type" value="Genomic_DNA"/>
</dbReference>
<comment type="caution">
    <text evidence="1">The sequence shown here is derived from an EMBL/GenBank/DDBJ whole genome shotgun (WGS) entry which is preliminary data.</text>
</comment>
<reference evidence="1" key="1">
    <citation type="submission" date="2021-02" db="EMBL/GenBank/DDBJ databases">
        <title>Comparative genomics reveals that relaxation of natural selection precedes convergent phenotypic evolution of cavefish.</title>
        <authorList>
            <person name="Peng Z."/>
        </authorList>
    </citation>
    <scope>NUCLEOTIDE SEQUENCE</scope>
    <source>
        <tissue evidence="1">Muscle</tissue>
    </source>
</reference>
<name>A0A9W7TL79_TRIRA</name>
<proteinExistence type="predicted"/>
<accession>A0A9W7TL79</accession>